<sequence length="98" mass="11215">MEFHRSSRFISAELIKQQPVLEGVNDLLFWSCFSSSAMDVKIHGFGTDFNHKVLSSFDGARPFSSQGTARNIDRYILWGDASSHRAFLTLRELRIAKY</sequence>
<dbReference type="AlphaFoldDB" id="A0A1B7MVX3"/>
<proteinExistence type="predicted"/>
<dbReference type="EMBL" id="KV448396">
    <property type="protein sequence ID" value="OAX36754.1"/>
    <property type="molecule type" value="Genomic_DNA"/>
</dbReference>
<reference evidence="1 2" key="1">
    <citation type="submission" date="2016-06" db="EMBL/GenBank/DDBJ databases">
        <title>Comparative genomics of the ectomycorrhizal sister species Rhizopogon vinicolor and Rhizopogon vesiculosus (Basidiomycota: Boletales) reveals a divergence of the mating type B locus.</title>
        <authorList>
            <consortium name="DOE Joint Genome Institute"/>
            <person name="Mujic A.B."/>
            <person name="Kuo A."/>
            <person name="Tritt A."/>
            <person name="Lipzen A."/>
            <person name="Chen C."/>
            <person name="Johnson J."/>
            <person name="Sharma A."/>
            <person name="Barry K."/>
            <person name="Grigoriev I.V."/>
            <person name="Spatafora J.W."/>
        </authorList>
    </citation>
    <scope>NUCLEOTIDE SEQUENCE [LARGE SCALE GENOMIC DNA]</scope>
    <source>
        <strain evidence="1 2">AM-OR11-026</strain>
    </source>
</reference>
<dbReference type="Proteomes" id="UP000092154">
    <property type="component" value="Unassembled WGS sequence"/>
</dbReference>
<name>A0A1B7MVX3_9AGAM</name>
<gene>
    <name evidence="1" type="ORF">K503DRAFT_279754</name>
</gene>
<organism evidence="1 2">
    <name type="scientific">Rhizopogon vinicolor AM-OR11-026</name>
    <dbReference type="NCBI Taxonomy" id="1314800"/>
    <lineage>
        <taxon>Eukaryota</taxon>
        <taxon>Fungi</taxon>
        <taxon>Dikarya</taxon>
        <taxon>Basidiomycota</taxon>
        <taxon>Agaricomycotina</taxon>
        <taxon>Agaricomycetes</taxon>
        <taxon>Agaricomycetidae</taxon>
        <taxon>Boletales</taxon>
        <taxon>Suillineae</taxon>
        <taxon>Rhizopogonaceae</taxon>
        <taxon>Rhizopogon</taxon>
    </lineage>
</organism>
<protein>
    <submittedName>
        <fullName evidence="1">Uncharacterized protein</fullName>
    </submittedName>
</protein>
<accession>A0A1B7MVX3</accession>
<evidence type="ECO:0000313" key="1">
    <source>
        <dbReference type="EMBL" id="OAX36754.1"/>
    </source>
</evidence>
<evidence type="ECO:0000313" key="2">
    <source>
        <dbReference type="Proteomes" id="UP000092154"/>
    </source>
</evidence>
<keyword evidence="2" id="KW-1185">Reference proteome</keyword>
<dbReference type="InParanoid" id="A0A1B7MVX3"/>